<keyword evidence="2" id="KW-1185">Reference proteome</keyword>
<dbReference type="EMBL" id="BJXC01000005">
    <property type="protein sequence ID" value="GEM51252.1"/>
    <property type="molecule type" value="Genomic_DNA"/>
</dbReference>
<dbReference type="AlphaFoldDB" id="A0A511NEM1"/>
<accession>A0A511NEM1</accession>
<reference evidence="1 2" key="1">
    <citation type="submission" date="2019-07" db="EMBL/GenBank/DDBJ databases">
        <title>Whole genome shotgun sequence of Empedobacter brevis NBRC 14943.</title>
        <authorList>
            <person name="Hosoyama A."/>
            <person name="Uohara A."/>
            <person name="Ohji S."/>
            <person name="Ichikawa N."/>
        </authorList>
    </citation>
    <scope>NUCLEOTIDE SEQUENCE [LARGE SCALE GENOMIC DNA]</scope>
    <source>
        <strain evidence="1 2">NBRC 14943</strain>
    </source>
</reference>
<proteinExistence type="predicted"/>
<sequence length="99" mass="11897">MSDKTNNSYFCMTMEITQEKIDFATIKVENHLIDLGIKNNFSLLRIEESEEKNIRIFYYEIANPTFKTIIQIQYDFLKEEQKDSSQTSFSWMDYKKITE</sequence>
<protein>
    <submittedName>
        <fullName evidence="1">Uncharacterized protein</fullName>
    </submittedName>
</protein>
<gene>
    <name evidence="1" type="ORF">EB1_10420</name>
</gene>
<comment type="caution">
    <text evidence="1">The sequence shown here is derived from an EMBL/GenBank/DDBJ whole genome shotgun (WGS) entry which is preliminary data.</text>
</comment>
<evidence type="ECO:0000313" key="2">
    <source>
        <dbReference type="Proteomes" id="UP000321245"/>
    </source>
</evidence>
<dbReference type="STRING" id="1218108.GCA_000382425_01871"/>
<evidence type="ECO:0000313" key="1">
    <source>
        <dbReference type="EMBL" id="GEM51252.1"/>
    </source>
</evidence>
<dbReference type="Proteomes" id="UP000321245">
    <property type="component" value="Unassembled WGS sequence"/>
</dbReference>
<name>A0A511NEM1_9FLAO</name>
<organism evidence="1 2">
    <name type="scientific">Empedobacter brevis NBRC 14943 = ATCC 43319</name>
    <dbReference type="NCBI Taxonomy" id="1218108"/>
    <lineage>
        <taxon>Bacteria</taxon>
        <taxon>Pseudomonadati</taxon>
        <taxon>Bacteroidota</taxon>
        <taxon>Flavobacteriia</taxon>
        <taxon>Flavobacteriales</taxon>
        <taxon>Weeksellaceae</taxon>
        <taxon>Empedobacter</taxon>
    </lineage>
</organism>